<gene>
    <name evidence="2" type="ORF">FWK35_00036925</name>
</gene>
<sequence length="240" mass="26180">MLQSWLKRDKSPAAATTSVENNSPITSSHLNIDEPSQSTSTSKPTKPLNGHILCTRAHRLSSLSSSEVLKDKSSAIGLAVSKANNDLASKIDLQYLSPNDHRNFLECIANTDKSRVIDTILNKTLAISLRCDGSVDRMQIDKIYVLVKIINNEGSAELLFLGADEPKEREVKGMIRAIEDGCDKLFGEGSFKKIILKTSSIVTDGAKCNTGEKNGLWALLKQMRHVSADENTEAKSSIPP</sequence>
<dbReference type="EMBL" id="VUJU01017461">
    <property type="protein sequence ID" value="KAF0682919.1"/>
    <property type="molecule type" value="Genomic_DNA"/>
</dbReference>
<reference evidence="2 3" key="1">
    <citation type="submission" date="2019-08" db="EMBL/GenBank/DDBJ databases">
        <title>Whole genome of Aphis craccivora.</title>
        <authorList>
            <person name="Voronova N.V."/>
            <person name="Shulinski R.S."/>
            <person name="Bandarenka Y.V."/>
            <person name="Zhorov D.G."/>
            <person name="Warner D."/>
        </authorList>
    </citation>
    <scope>NUCLEOTIDE SEQUENCE [LARGE SCALE GENOMIC DNA]</scope>
    <source>
        <strain evidence="2">180601</strain>
        <tissue evidence="2">Whole Body</tissue>
    </source>
</reference>
<feature type="compositionally biased region" description="Low complexity" evidence="1">
    <location>
        <begin position="35"/>
        <end position="47"/>
    </location>
</feature>
<dbReference type="OrthoDB" id="6585618at2759"/>
<dbReference type="GO" id="GO:0016874">
    <property type="term" value="F:ligase activity"/>
    <property type="evidence" value="ECO:0007669"/>
    <property type="project" value="UniProtKB-KW"/>
</dbReference>
<keyword evidence="3" id="KW-1185">Reference proteome</keyword>
<keyword evidence="2" id="KW-0436">Ligase</keyword>
<proteinExistence type="predicted"/>
<accession>A0A6G0VGX9</accession>
<feature type="region of interest" description="Disordered" evidence="1">
    <location>
        <begin position="1"/>
        <end position="48"/>
    </location>
</feature>
<evidence type="ECO:0000313" key="2">
    <source>
        <dbReference type="EMBL" id="KAF0682919.1"/>
    </source>
</evidence>
<evidence type="ECO:0000256" key="1">
    <source>
        <dbReference type="SAM" id="MobiDB-lite"/>
    </source>
</evidence>
<comment type="caution">
    <text evidence="2">The sequence shown here is derived from an EMBL/GenBank/DDBJ whole genome shotgun (WGS) entry which is preliminary data.</text>
</comment>
<feature type="compositionally biased region" description="Polar residues" evidence="1">
    <location>
        <begin position="14"/>
        <end position="30"/>
    </location>
</feature>
<dbReference type="AlphaFoldDB" id="A0A6G0VGX9"/>
<name>A0A6G0VGX9_APHCR</name>
<organism evidence="2 3">
    <name type="scientific">Aphis craccivora</name>
    <name type="common">Cowpea aphid</name>
    <dbReference type="NCBI Taxonomy" id="307492"/>
    <lineage>
        <taxon>Eukaryota</taxon>
        <taxon>Metazoa</taxon>
        <taxon>Ecdysozoa</taxon>
        <taxon>Arthropoda</taxon>
        <taxon>Hexapoda</taxon>
        <taxon>Insecta</taxon>
        <taxon>Pterygota</taxon>
        <taxon>Neoptera</taxon>
        <taxon>Paraneoptera</taxon>
        <taxon>Hemiptera</taxon>
        <taxon>Sternorrhyncha</taxon>
        <taxon>Aphidomorpha</taxon>
        <taxon>Aphidoidea</taxon>
        <taxon>Aphididae</taxon>
        <taxon>Aphidini</taxon>
        <taxon>Aphis</taxon>
        <taxon>Aphis</taxon>
    </lineage>
</organism>
<evidence type="ECO:0000313" key="3">
    <source>
        <dbReference type="Proteomes" id="UP000478052"/>
    </source>
</evidence>
<protein>
    <submittedName>
        <fullName evidence="2">E3 SUMO-protein ligase KIAA1586-like isoform X3</fullName>
    </submittedName>
</protein>
<dbReference type="Proteomes" id="UP000478052">
    <property type="component" value="Unassembled WGS sequence"/>
</dbReference>
<feature type="non-terminal residue" evidence="2">
    <location>
        <position position="240"/>
    </location>
</feature>
<feature type="compositionally biased region" description="Basic and acidic residues" evidence="1">
    <location>
        <begin position="1"/>
        <end position="11"/>
    </location>
</feature>